<accession>A0A644ZGE2</accession>
<organism evidence="1">
    <name type="scientific">bioreactor metagenome</name>
    <dbReference type="NCBI Taxonomy" id="1076179"/>
    <lineage>
        <taxon>unclassified sequences</taxon>
        <taxon>metagenomes</taxon>
        <taxon>ecological metagenomes</taxon>
    </lineage>
</organism>
<name>A0A644ZGE2_9ZZZZ</name>
<proteinExistence type="predicted"/>
<sequence length="111" mass="12714">MKRKFAVSKYTYAFLAEEESVADRASADTFSFKICQPGYFYAFLFNTDSKHDIGRNIFVFICCRGKNTVSWCYVCCFFGSDFNSERSRKLNAGFKKLDAGAIESVIIFNKL</sequence>
<comment type="caution">
    <text evidence="1">The sequence shown here is derived from an EMBL/GenBank/DDBJ whole genome shotgun (WGS) entry which is preliminary data.</text>
</comment>
<dbReference type="EMBL" id="VSSQ01008622">
    <property type="protein sequence ID" value="MPM39388.1"/>
    <property type="molecule type" value="Genomic_DNA"/>
</dbReference>
<evidence type="ECO:0000313" key="1">
    <source>
        <dbReference type="EMBL" id="MPM39388.1"/>
    </source>
</evidence>
<protein>
    <submittedName>
        <fullName evidence="1">Uncharacterized protein</fullName>
    </submittedName>
</protein>
<gene>
    <name evidence="1" type="ORF">SDC9_86021</name>
</gene>
<reference evidence="1" key="1">
    <citation type="submission" date="2019-08" db="EMBL/GenBank/DDBJ databases">
        <authorList>
            <person name="Kucharzyk K."/>
            <person name="Murdoch R.W."/>
            <person name="Higgins S."/>
            <person name="Loffler F."/>
        </authorList>
    </citation>
    <scope>NUCLEOTIDE SEQUENCE</scope>
</reference>
<dbReference type="AlphaFoldDB" id="A0A644ZGE2"/>